<evidence type="ECO:0000313" key="4">
    <source>
        <dbReference type="Proteomes" id="UP000230843"/>
    </source>
</evidence>
<accession>A0A2M7Z7N7</accession>
<dbReference type="InterPro" id="IPR029903">
    <property type="entry name" value="RmlD-like-bd"/>
</dbReference>
<dbReference type="Pfam" id="PF16363">
    <property type="entry name" value="GDP_Man_Dehyd"/>
    <property type="match status" value="1"/>
</dbReference>
<dbReference type="InterPro" id="IPR016040">
    <property type="entry name" value="NAD(P)-bd_dom"/>
</dbReference>
<dbReference type="Pfam" id="PF04321">
    <property type="entry name" value="RmlD_sub_bind"/>
    <property type="match status" value="1"/>
</dbReference>
<sequence>YGPYQFPEKLIPLFTANALENKSLPLFKSSQNRREWIHVDDHNRGIEFILLKGKAGEAYNLGTGVEKSVEEITDLILENLGKPESLKTYVADRLGHDKRYLMDTTKIRKLGWEPLISFEEGIRETINWYKENTGWLERIKTGEYRNYNKVETMNNFNTEKKRILIIGAGAMGSVCAESWDDAVLVSKRINSKEDVLELLDKYQPEAVLNAAGVRGKPNVDWCDDHQLETILGNTKLPIIIAEACQERGVYMLHIGSGCIYYGESPDPAGWNEEDFGNPKPTYSRAKYAADLVLSTLPNVGIARIRMPLGSKPAYWNLIDKLASFEKVIDVENSVTVVDDMVDVFYQLMTKKAEGIFHVTNPGTIRHKEIIAWYEELVDPSHKNEWITNEQLVEQGLAKKGRSNNFLQSKNLEKYGIRMRPAKEALRDSLVKYGRVRK</sequence>
<dbReference type="Gene3D" id="3.40.50.720">
    <property type="entry name" value="NAD(P)-binding Rossmann-like Domain"/>
    <property type="match status" value="2"/>
</dbReference>
<dbReference type="EMBL" id="PFVJ01000012">
    <property type="protein sequence ID" value="PJA90355.1"/>
    <property type="molecule type" value="Genomic_DNA"/>
</dbReference>
<evidence type="ECO:0000259" key="2">
    <source>
        <dbReference type="Pfam" id="PF16363"/>
    </source>
</evidence>
<dbReference type="AlphaFoldDB" id="A0A2M7Z7N7"/>
<feature type="non-terminal residue" evidence="3">
    <location>
        <position position="1"/>
    </location>
</feature>
<dbReference type="Gene3D" id="3.90.25.10">
    <property type="entry name" value="UDP-galactose 4-epimerase, domain 1"/>
    <property type="match status" value="1"/>
</dbReference>
<organism evidence="3 4">
    <name type="scientific">Candidatus Magasanikbacteria bacterium CG_4_9_14_3_um_filter_32_9</name>
    <dbReference type="NCBI Taxonomy" id="1974644"/>
    <lineage>
        <taxon>Bacteria</taxon>
        <taxon>Candidatus Magasanikiibacteriota</taxon>
    </lineage>
</organism>
<comment type="caution">
    <text evidence="3">The sequence shown here is derived from an EMBL/GenBank/DDBJ whole genome shotgun (WGS) entry which is preliminary data.</text>
</comment>
<name>A0A2M7Z7N7_9BACT</name>
<proteinExistence type="predicted"/>
<dbReference type="Proteomes" id="UP000230843">
    <property type="component" value="Unassembled WGS sequence"/>
</dbReference>
<gene>
    <name evidence="3" type="ORF">CO137_00475</name>
</gene>
<dbReference type="SUPFAM" id="SSF51735">
    <property type="entry name" value="NAD(P)-binding Rossmann-fold domains"/>
    <property type="match status" value="2"/>
</dbReference>
<dbReference type="PANTHER" id="PTHR43000">
    <property type="entry name" value="DTDP-D-GLUCOSE 4,6-DEHYDRATASE-RELATED"/>
    <property type="match status" value="1"/>
</dbReference>
<evidence type="ECO:0000313" key="3">
    <source>
        <dbReference type="EMBL" id="PJA90355.1"/>
    </source>
</evidence>
<feature type="domain" description="RmlD-like substrate binding" evidence="1">
    <location>
        <begin position="189"/>
        <end position="429"/>
    </location>
</feature>
<evidence type="ECO:0000259" key="1">
    <source>
        <dbReference type="Pfam" id="PF04321"/>
    </source>
</evidence>
<protein>
    <recommendedName>
        <fullName evidence="5">dTDP-4-dehydrorhamnose reductase</fullName>
    </recommendedName>
</protein>
<evidence type="ECO:0008006" key="5">
    <source>
        <dbReference type="Google" id="ProtNLM"/>
    </source>
</evidence>
<reference evidence="4" key="1">
    <citation type="submission" date="2017-09" db="EMBL/GenBank/DDBJ databases">
        <title>Depth-based differentiation of microbial function through sediment-hosted aquifers and enrichment of novel symbionts in the deep terrestrial subsurface.</title>
        <authorList>
            <person name="Probst A.J."/>
            <person name="Ladd B."/>
            <person name="Jarett J.K."/>
            <person name="Geller-Mcgrath D.E."/>
            <person name="Sieber C.M.K."/>
            <person name="Emerson J.B."/>
            <person name="Anantharaman K."/>
            <person name="Thomas B.C."/>
            <person name="Malmstrom R."/>
            <person name="Stieglmeier M."/>
            <person name="Klingl A."/>
            <person name="Woyke T."/>
            <person name="Ryan C.M."/>
            <person name="Banfield J.F."/>
        </authorList>
    </citation>
    <scope>NUCLEOTIDE SEQUENCE [LARGE SCALE GENOMIC DNA]</scope>
</reference>
<feature type="domain" description="NAD(P)-binding" evidence="2">
    <location>
        <begin position="1"/>
        <end position="125"/>
    </location>
</feature>
<dbReference type="InterPro" id="IPR036291">
    <property type="entry name" value="NAD(P)-bd_dom_sf"/>
</dbReference>